<evidence type="ECO:0000313" key="2">
    <source>
        <dbReference type="Proteomes" id="UP000487350"/>
    </source>
</evidence>
<dbReference type="RefSeq" id="WP_153584428.1">
    <property type="nucleotide sequence ID" value="NZ_WJBU01000006.1"/>
</dbReference>
<dbReference type="InterPro" id="IPR012670">
    <property type="entry name" value="T3SS_YscI/HrpB"/>
</dbReference>
<evidence type="ECO:0000313" key="1">
    <source>
        <dbReference type="EMBL" id="MRD47089.1"/>
    </source>
</evidence>
<keyword evidence="2" id="KW-1185">Reference proteome</keyword>
<comment type="caution">
    <text evidence="1">The sequence shown here is derived from an EMBL/GenBank/DDBJ whole genome shotgun (WGS) entry which is preliminary data.</text>
</comment>
<dbReference type="NCBIfam" id="TIGR02497">
    <property type="entry name" value="yscI_hrpB_dom"/>
    <property type="match status" value="1"/>
</dbReference>
<protein>
    <submittedName>
        <fullName evidence="1">EscI/YscI/HrpB family type III secretion system inner rod protein</fullName>
    </submittedName>
</protein>
<accession>A0A844B610</accession>
<reference evidence="1 2" key="1">
    <citation type="submission" date="2019-11" db="EMBL/GenBank/DDBJ databases">
        <title>Caenimonas koreensis gen. nov., sp. nov., isolated from activated sludge.</title>
        <authorList>
            <person name="Seung H.R."/>
        </authorList>
    </citation>
    <scope>NUCLEOTIDE SEQUENCE [LARGE SCALE GENOMIC DNA]</scope>
    <source>
        <strain evidence="1 2">EMB320</strain>
    </source>
</reference>
<dbReference type="AlphaFoldDB" id="A0A844B610"/>
<gene>
    <name evidence="1" type="ORF">GHT07_07350</name>
</gene>
<proteinExistence type="predicted"/>
<name>A0A844B610_9BURK</name>
<dbReference type="GO" id="GO:0030254">
    <property type="term" value="P:protein secretion by the type III secretion system"/>
    <property type="evidence" value="ECO:0007669"/>
    <property type="project" value="InterPro"/>
</dbReference>
<dbReference type="Proteomes" id="UP000487350">
    <property type="component" value="Unassembled WGS sequence"/>
</dbReference>
<dbReference type="OrthoDB" id="9846772at2"/>
<dbReference type="Pfam" id="PF17001">
    <property type="entry name" value="T3SS_basalb_I"/>
    <property type="match status" value="1"/>
</dbReference>
<organism evidence="1 2">
    <name type="scientific">Caenimonas koreensis DSM 17982</name>
    <dbReference type="NCBI Taxonomy" id="1121255"/>
    <lineage>
        <taxon>Bacteria</taxon>
        <taxon>Pseudomonadati</taxon>
        <taxon>Pseudomonadota</taxon>
        <taxon>Betaproteobacteria</taxon>
        <taxon>Burkholderiales</taxon>
        <taxon>Comamonadaceae</taxon>
        <taxon>Caenimonas</taxon>
    </lineage>
</organism>
<sequence length="136" mass="14783">MSVEAISVVAQATAQSSWVDTPVLRSVSESDAARMSDLLSAKGMQAQSGTPPVVNIPQNGNTIGDSILRSFDAAGKDYKVKTHEIDRLLNLDANKITTTELLKMQMRLIETSMQVDLISKTVSKAVQHIDQLTKLQ</sequence>
<dbReference type="EMBL" id="WJBU01000006">
    <property type="protein sequence ID" value="MRD47089.1"/>
    <property type="molecule type" value="Genomic_DNA"/>
</dbReference>